<evidence type="ECO:0000313" key="3">
    <source>
        <dbReference type="WBParaSite" id="ACRNAN_scaffold4586.g25449.t1"/>
    </source>
</evidence>
<evidence type="ECO:0000313" key="2">
    <source>
        <dbReference type="Proteomes" id="UP000887540"/>
    </source>
</evidence>
<dbReference type="AlphaFoldDB" id="A0A914DZ48"/>
<keyword evidence="1" id="KW-1133">Transmembrane helix</keyword>
<keyword evidence="2" id="KW-1185">Reference proteome</keyword>
<accession>A0A914DZ48</accession>
<reference evidence="3" key="1">
    <citation type="submission" date="2022-11" db="UniProtKB">
        <authorList>
            <consortium name="WormBaseParasite"/>
        </authorList>
    </citation>
    <scope>IDENTIFICATION</scope>
</reference>
<evidence type="ECO:0000256" key="1">
    <source>
        <dbReference type="SAM" id="Phobius"/>
    </source>
</evidence>
<feature type="transmembrane region" description="Helical" evidence="1">
    <location>
        <begin position="34"/>
        <end position="52"/>
    </location>
</feature>
<dbReference type="Proteomes" id="UP000887540">
    <property type="component" value="Unplaced"/>
</dbReference>
<organism evidence="2 3">
    <name type="scientific">Acrobeloides nanus</name>
    <dbReference type="NCBI Taxonomy" id="290746"/>
    <lineage>
        <taxon>Eukaryota</taxon>
        <taxon>Metazoa</taxon>
        <taxon>Ecdysozoa</taxon>
        <taxon>Nematoda</taxon>
        <taxon>Chromadorea</taxon>
        <taxon>Rhabditida</taxon>
        <taxon>Tylenchina</taxon>
        <taxon>Cephalobomorpha</taxon>
        <taxon>Cephaloboidea</taxon>
        <taxon>Cephalobidae</taxon>
        <taxon>Acrobeloides</taxon>
    </lineage>
</organism>
<name>A0A914DZ48_9BILA</name>
<keyword evidence="1" id="KW-0472">Membrane</keyword>
<protein>
    <submittedName>
        <fullName evidence="3">Uncharacterized protein</fullName>
    </submittedName>
</protein>
<dbReference type="WBParaSite" id="ACRNAN_scaffold4586.g25449.t1">
    <property type="protein sequence ID" value="ACRNAN_scaffold4586.g25449.t1"/>
    <property type="gene ID" value="ACRNAN_scaffold4586.g25449"/>
</dbReference>
<proteinExistence type="predicted"/>
<sequence length="67" mass="7297">MPAMKDVIHLEPSISGCDIPTCGITTYLIGIQEGVALLAIPSSICVIGVIYFRRMIYLTAQNMSHTQ</sequence>
<keyword evidence="1" id="KW-0812">Transmembrane</keyword>